<sequence>MVLSHGHLFWLICGQLRQPPVPNQKEDRARVAFGFVRGRFTQLLKACFDKLELFHPDQCFAQFDPRDGEDIRPGEGVSGPHQQERVRFGEGVTEPLCSANELDAFDVCRMIDAVSCTGPLRSGEQAGALIITYGVLSNAGSLGQLTDSKP</sequence>
<dbReference type="EMBL" id="JACT01000006">
    <property type="protein sequence ID" value="KMS52330.1"/>
    <property type="molecule type" value="Genomic_DNA"/>
</dbReference>
<gene>
    <name evidence="1" type="ORF">V473_20985</name>
</gene>
<accession>A0A0J8AAV6</accession>
<organism evidence="1 2">
    <name type="scientific">Sphingobium cupriresistens LL01</name>
    <dbReference type="NCBI Taxonomy" id="1420583"/>
    <lineage>
        <taxon>Bacteria</taxon>
        <taxon>Pseudomonadati</taxon>
        <taxon>Pseudomonadota</taxon>
        <taxon>Alphaproteobacteria</taxon>
        <taxon>Sphingomonadales</taxon>
        <taxon>Sphingomonadaceae</taxon>
        <taxon>Sphingobium</taxon>
    </lineage>
</organism>
<evidence type="ECO:0000313" key="1">
    <source>
        <dbReference type="EMBL" id="KMS52330.1"/>
    </source>
</evidence>
<reference evidence="1 2" key="1">
    <citation type="journal article" date="2015" name="G3 (Bethesda)">
        <title>Insights into Ongoing Evolution of the Hexachlorocyclohexane Catabolic Pathway from Comparative Genomics of Ten Sphingomonadaceae Strains.</title>
        <authorList>
            <person name="Pearce S.L."/>
            <person name="Oakeshott J.G."/>
            <person name="Pandey G."/>
        </authorList>
    </citation>
    <scope>NUCLEOTIDE SEQUENCE [LARGE SCALE GENOMIC DNA]</scope>
    <source>
        <strain evidence="1 2">LL01</strain>
    </source>
</reference>
<evidence type="ECO:0000313" key="2">
    <source>
        <dbReference type="Proteomes" id="UP000052232"/>
    </source>
</evidence>
<protein>
    <submittedName>
        <fullName evidence="1">Uncharacterized protein</fullName>
    </submittedName>
</protein>
<dbReference type="STRING" id="1420583.V473_20985"/>
<proteinExistence type="predicted"/>
<name>A0A0J8AAV6_9SPHN</name>
<dbReference type="AlphaFoldDB" id="A0A0J8AAV6"/>
<keyword evidence="2" id="KW-1185">Reference proteome</keyword>
<dbReference type="Proteomes" id="UP000052232">
    <property type="component" value="Unassembled WGS sequence"/>
</dbReference>
<comment type="caution">
    <text evidence="1">The sequence shown here is derived from an EMBL/GenBank/DDBJ whole genome shotgun (WGS) entry which is preliminary data.</text>
</comment>